<name>A0AAW4WKC6_9FIRM</name>
<evidence type="ECO:0000313" key="6">
    <source>
        <dbReference type="Proteomes" id="UP001209666"/>
    </source>
</evidence>
<dbReference type="Pfam" id="PF02645">
    <property type="entry name" value="DegV"/>
    <property type="match status" value="1"/>
</dbReference>
<dbReference type="RefSeq" id="WP_022244372.1">
    <property type="nucleotide sequence ID" value="NZ_JAJEQW010000017.1"/>
</dbReference>
<dbReference type="PANTHER" id="PTHR33434:SF3">
    <property type="entry name" value="DEGV DOMAIN-CONTAINING PROTEIN YITS"/>
    <property type="match status" value="1"/>
</dbReference>
<protein>
    <submittedName>
        <fullName evidence="3">DegV family protein</fullName>
    </submittedName>
</protein>
<dbReference type="Proteomes" id="UP001198893">
    <property type="component" value="Unassembled WGS sequence"/>
</dbReference>
<dbReference type="EMBL" id="JAJEQW010000017">
    <property type="protein sequence ID" value="MCC2243236.1"/>
    <property type="molecule type" value="Genomic_DNA"/>
</dbReference>
<dbReference type="PROSITE" id="PS51482">
    <property type="entry name" value="DEGV"/>
    <property type="match status" value="1"/>
</dbReference>
<dbReference type="EMBL" id="JAOQKI010000027">
    <property type="protein sequence ID" value="MCU6718193.1"/>
    <property type="molecule type" value="Genomic_DNA"/>
</dbReference>
<dbReference type="GO" id="GO:0008289">
    <property type="term" value="F:lipid binding"/>
    <property type="evidence" value="ECO:0007669"/>
    <property type="project" value="UniProtKB-KW"/>
</dbReference>
<dbReference type="Gene3D" id="3.30.1180.10">
    <property type="match status" value="1"/>
</dbReference>
<evidence type="ECO:0000313" key="3">
    <source>
        <dbReference type="EMBL" id="MCC2243236.1"/>
    </source>
</evidence>
<dbReference type="InterPro" id="IPR050270">
    <property type="entry name" value="DegV_domain_contain"/>
</dbReference>
<dbReference type="InterPro" id="IPR003797">
    <property type="entry name" value="DegV"/>
</dbReference>
<keyword evidence="2" id="KW-0446">Lipid-binding</keyword>
<evidence type="ECO:0000313" key="5">
    <source>
        <dbReference type="Proteomes" id="UP001198893"/>
    </source>
</evidence>
<keyword evidence="6" id="KW-1185">Reference proteome</keyword>
<dbReference type="NCBIfam" id="TIGR00762">
    <property type="entry name" value="DegV"/>
    <property type="match status" value="1"/>
</dbReference>
<proteinExistence type="predicted"/>
<sequence length="290" mass="32220">MNKFIITTDTTADLPADYVAEHNLGMLSLTYTIDGKTYDWEHPMDVKEFYAKMRAGSLPTTSQVNPETAREIFTKIATENDCDILHIAFSSGLSGSYSSTKIAASEMEEDNFPHKVVVVDSLCASMGEGLLVHKAVQMKENGATLEETVKWLEENKLHLVHNFTVDDLFHLHRGGRVSKTAAVLGTMINLKPVLHVDDEGHLIMVSKVRGRKKSLITLVDNMEKQMGSYRDQNDIVFISHGDALEDAQFVANLVKERFGIDSFLINYVGSTIGAHSGPGTIALFYMGEYR</sequence>
<evidence type="ECO:0000313" key="4">
    <source>
        <dbReference type="EMBL" id="MCU6718193.1"/>
    </source>
</evidence>
<dbReference type="Gene3D" id="3.40.50.10170">
    <property type="match status" value="1"/>
</dbReference>
<dbReference type="PANTHER" id="PTHR33434">
    <property type="entry name" value="DEGV DOMAIN-CONTAINING PROTEIN DR_1986-RELATED"/>
    <property type="match status" value="1"/>
</dbReference>
<reference evidence="4 6" key="1">
    <citation type="journal article" date="2021" name="ISME Commun">
        <title>Automated analysis of genomic sequences facilitates high-throughput and comprehensive description of bacteria.</title>
        <authorList>
            <person name="Hitch T.C.A."/>
        </authorList>
    </citation>
    <scope>NUCLEOTIDE SEQUENCE [LARGE SCALE GENOMIC DNA]</scope>
    <source>
        <strain evidence="4 6">Sanger_19</strain>
    </source>
</reference>
<reference evidence="4" key="3">
    <citation type="submission" date="2022-09" db="EMBL/GenBank/DDBJ databases">
        <authorList>
            <person name="Hitch T.C.A."/>
        </authorList>
    </citation>
    <scope>NUCLEOTIDE SEQUENCE</scope>
    <source>
        <strain evidence="4">Sanger_19</strain>
    </source>
</reference>
<evidence type="ECO:0000256" key="1">
    <source>
        <dbReference type="ARBA" id="ARBA00003238"/>
    </source>
</evidence>
<dbReference type="SUPFAM" id="SSF82549">
    <property type="entry name" value="DAK1/DegV-like"/>
    <property type="match status" value="1"/>
</dbReference>
<dbReference type="AlphaFoldDB" id="A0AAW4WKC6"/>
<evidence type="ECO:0000256" key="2">
    <source>
        <dbReference type="ARBA" id="ARBA00023121"/>
    </source>
</evidence>
<reference evidence="3" key="2">
    <citation type="submission" date="2021-10" db="EMBL/GenBank/DDBJ databases">
        <title>Anaerobic single-cell dispensing facilitates the cultivation of human gut bacteria.</title>
        <authorList>
            <person name="Afrizal A."/>
        </authorList>
    </citation>
    <scope>NUCLEOTIDE SEQUENCE</scope>
    <source>
        <strain evidence="3">CLA-AA-H204</strain>
    </source>
</reference>
<comment type="caution">
    <text evidence="3">The sequence shown here is derived from an EMBL/GenBank/DDBJ whole genome shotgun (WGS) entry which is preliminary data.</text>
</comment>
<dbReference type="InterPro" id="IPR043168">
    <property type="entry name" value="DegV_C"/>
</dbReference>
<comment type="function">
    <text evidence="1">May bind long-chain fatty acids, such as palmitate, and may play a role in lipid transport or fatty acid metabolism.</text>
</comment>
<accession>A0AAW4WKC6</accession>
<dbReference type="Proteomes" id="UP001209666">
    <property type="component" value="Unassembled WGS sequence"/>
</dbReference>
<organism evidence="3 5">
    <name type="scientific">Roseburia amylophila</name>
    <dbReference type="NCBI Taxonomy" id="2981794"/>
    <lineage>
        <taxon>Bacteria</taxon>
        <taxon>Bacillati</taxon>
        <taxon>Bacillota</taxon>
        <taxon>Clostridia</taxon>
        <taxon>Lachnospirales</taxon>
        <taxon>Lachnospiraceae</taxon>
        <taxon>Roseburia</taxon>
    </lineage>
</organism>
<gene>
    <name evidence="3" type="ORF">LKD47_13215</name>
    <name evidence="4" type="ORF">OCV43_13135</name>
</gene>